<feature type="region of interest" description="Disordered" evidence="1">
    <location>
        <begin position="110"/>
        <end position="130"/>
    </location>
</feature>
<evidence type="ECO:0000256" key="1">
    <source>
        <dbReference type="SAM" id="MobiDB-lite"/>
    </source>
</evidence>
<dbReference type="Proteomes" id="UP000786811">
    <property type="component" value="Unassembled WGS sequence"/>
</dbReference>
<evidence type="ECO:0000313" key="3">
    <source>
        <dbReference type="Proteomes" id="UP000786811"/>
    </source>
</evidence>
<dbReference type="AlphaFoldDB" id="A0A8J2MTP6"/>
<accession>A0A8J2MTP6</accession>
<dbReference type="EMBL" id="CAJNRD030001124">
    <property type="protein sequence ID" value="CAG5107573.1"/>
    <property type="molecule type" value="Genomic_DNA"/>
</dbReference>
<evidence type="ECO:0000313" key="2">
    <source>
        <dbReference type="EMBL" id="CAG5107573.1"/>
    </source>
</evidence>
<proteinExistence type="predicted"/>
<protein>
    <submittedName>
        <fullName evidence="2">Uncharacterized protein</fullName>
    </submittedName>
</protein>
<comment type="caution">
    <text evidence="2">The sequence shown here is derived from an EMBL/GenBank/DDBJ whole genome shotgun (WGS) entry which is preliminary data.</text>
</comment>
<reference evidence="2" key="1">
    <citation type="submission" date="2021-04" db="EMBL/GenBank/DDBJ databases">
        <authorList>
            <person name="Chebbi M.A.C M."/>
        </authorList>
    </citation>
    <scope>NUCLEOTIDE SEQUENCE</scope>
</reference>
<gene>
    <name evidence="2" type="ORF">HICCMSTLAB_LOCUS12811</name>
</gene>
<organism evidence="2 3">
    <name type="scientific">Cotesia congregata</name>
    <name type="common">Parasitoid wasp</name>
    <name type="synonym">Apanteles congregatus</name>
    <dbReference type="NCBI Taxonomy" id="51543"/>
    <lineage>
        <taxon>Eukaryota</taxon>
        <taxon>Metazoa</taxon>
        <taxon>Ecdysozoa</taxon>
        <taxon>Arthropoda</taxon>
        <taxon>Hexapoda</taxon>
        <taxon>Insecta</taxon>
        <taxon>Pterygota</taxon>
        <taxon>Neoptera</taxon>
        <taxon>Endopterygota</taxon>
        <taxon>Hymenoptera</taxon>
        <taxon>Apocrita</taxon>
        <taxon>Ichneumonoidea</taxon>
        <taxon>Braconidae</taxon>
        <taxon>Microgastrinae</taxon>
        <taxon>Cotesia</taxon>
    </lineage>
</organism>
<keyword evidence="3" id="KW-1185">Reference proteome</keyword>
<dbReference type="OrthoDB" id="10283320at2759"/>
<sequence length="130" mass="14818">MEENSPDTSENLTEVIGRMFNHLQNVKFEDMDELEKEQIYDVLTQGLQQTGAIKPDNSIDLNSFLGFNVMYIRILPADSPVAHFLEKYGSCFPIKGDTPKESVKLLINRMNKKNTPNQPDENDNKKAVNN</sequence>
<name>A0A8J2MTP6_COTCN</name>